<name>A0A4E0R2N1_FASHE</name>
<dbReference type="PANTHER" id="PTHR13159:SF0">
    <property type="entry name" value="RADIAL SPOKE HEAD 6 HOMOLOG A"/>
    <property type="match status" value="1"/>
</dbReference>
<organism evidence="7 8">
    <name type="scientific">Fasciola hepatica</name>
    <name type="common">Liver fluke</name>
    <dbReference type="NCBI Taxonomy" id="6192"/>
    <lineage>
        <taxon>Eukaryota</taxon>
        <taxon>Metazoa</taxon>
        <taxon>Spiralia</taxon>
        <taxon>Lophotrochozoa</taxon>
        <taxon>Platyhelminthes</taxon>
        <taxon>Trematoda</taxon>
        <taxon>Digenea</taxon>
        <taxon>Plagiorchiida</taxon>
        <taxon>Echinostomata</taxon>
        <taxon>Echinostomatoidea</taxon>
        <taxon>Fasciolidae</taxon>
        <taxon>Fasciola</taxon>
    </lineage>
</organism>
<feature type="compositionally biased region" description="Acidic residues" evidence="6">
    <location>
        <begin position="391"/>
        <end position="408"/>
    </location>
</feature>
<dbReference type="Pfam" id="PF04712">
    <property type="entry name" value="Radial_spoke"/>
    <property type="match status" value="1"/>
</dbReference>
<evidence type="ECO:0000256" key="2">
    <source>
        <dbReference type="ARBA" id="ARBA00022490"/>
    </source>
</evidence>
<dbReference type="Proteomes" id="UP000230066">
    <property type="component" value="Unassembled WGS sequence"/>
</dbReference>
<feature type="compositionally biased region" description="Acidic residues" evidence="6">
    <location>
        <begin position="499"/>
        <end position="509"/>
    </location>
</feature>
<keyword evidence="8" id="KW-1185">Reference proteome</keyword>
<evidence type="ECO:0000256" key="5">
    <source>
        <dbReference type="ARBA" id="ARBA00023273"/>
    </source>
</evidence>
<evidence type="ECO:0000313" key="8">
    <source>
        <dbReference type="Proteomes" id="UP000230066"/>
    </source>
</evidence>
<keyword evidence="4" id="KW-0206">Cytoskeleton</keyword>
<dbReference type="InterPro" id="IPR006802">
    <property type="entry name" value="Radial_spoke"/>
</dbReference>
<reference evidence="7" key="1">
    <citation type="submission" date="2019-03" db="EMBL/GenBank/DDBJ databases">
        <title>Improved annotation for the trematode Fasciola hepatica.</title>
        <authorList>
            <person name="Choi Y.-J."/>
            <person name="Martin J."/>
            <person name="Mitreva M."/>
        </authorList>
    </citation>
    <scope>NUCLEOTIDE SEQUENCE [LARGE SCALE GENOMIC DNA]</scope>
</reference>
<feature type="compositionally biased region" description="Acidic residues" evidence="6">
    <location>
        <begin position="528"/>
        <end position="549"/>
    </location>
</feature>
<feature type="region of interest" description="Disordered" evidence="6">
    <location>
        <begin position="379"/>
        <end position="413"/>
    </location>
</feature>
<dbReference type="EMBL" id="JXXN02003497">
    <property type="protein sequence ID" value="THD21485.1"/>
    <property type="molecule type" value="Genomic_DNA"/>
</dbReference>
<comment type="caution">
    <text evidence="7">The sequence shown here is derived from an EMBL/GenBank/DDBJ whole genome shotgun (WGS) entry which is preliminary data.</text>
</comment>
<dbReference type="GO" id="GO:0060294">
    <property type="term" value="P:cilium movement involved in cell motility"/>
    <property type="evidence" value="ECO:0007669"/>
    <property type="project" value="InterPro"/>
</dbReference>
<dbReference type="GO" id="GO:0035082">
    <property type="term" value="P:axoneme assembly"/>
    <property type="evidence" value="ECO:0007669"/>
    <property type="project" value="TreeGrafter"/>
</dbReference>
<evidence type="ECO:0000256" key="4">
    <source>
        <dbReference type="ARBA" id="ARBA00023212"/>
    </source>
</evidence>
<dbReference type="AlphaFoldDB" id="A0A4E0R2N1"/>
<keyword evidence="5" id="KW-0966">Cell projection</keyword>
<feature type="region of interest" description="Disordered" evidence="6">
    <location>
        <begin position="493"/>
        <end position="549"/>
    </location>
</feature>
<proteinExistence type="predicted"/>
<evidence type="ECO:0000256" key="6">
    <source>
        <dbReference type="SAM" id="MobiDB-lite"/>
    </source>
</evidence>
<gene>
    <name evidence="7" type="ORF">D915_007928</name>
</gene>
<dbReference type="PANTHER" id="PTHR13159">
    <property type="entry name" value="RADIAL SPOKEHEAD-RELATED"/>
    <property type="match status" value="1"/>
</dbReference>
<feature type="compositionally biased region" description="Basic and acidic residues" evidence="6">
    <location>
        <begin position="1"/>
        <end position="11"/>
    </location>
</feature>
<keyword evidence="3" id="KW-0969">Cilium</keyword>
<evidence type="ECO:0000256" key="3">
    <source>
        <dbReference type="ARBA" id="ARBA00023069"/>
    </source>
</evidence>
<comment type="subcellular location">
    <subcellularLocation>
        <location evidence="1">Cytoplasm</location>
        <location evidence="1">Cytoskeleton</location>
        <location evidence="1">Cilium axoneme</location>
    </subcellularLocation>
</comment>
<dbReference type="GO" id="GO:0001534">
    <property type="term" value="C:radial spoke"/>
    <property type="evidence" value="ECO:0007669"/>
    <property type="project" value="InterPro"/>
</dbReference>
<evidence type="ECO:0000256" key="1">
    <source>
        <dbReference type="ARBA" id="ARBA00004430"/>
    </source>
</evidence>
<evidence type="ECO:0000313" key="7">
    <source>
        <dbReference type="EMBL" id="THD21485.1"/>
    </source>
</evidence>
<sequence length="549" mass="62416">MDVRAEQKVNGHQEYSMENPDASMKPKSFALMNYKCMLLSKHDEDDVNNLYEHMIKLLKEMIKNESVANLETFEDLSLLSKRFKLRLETFLISDKTAINPETKLAKLREPHFKANKHQEGDILCSDFQKVFHVFEQAAVGLTKDEVVLLSLSVRTFKMPQTCKGLRFWGKLFGTQANYYILEADNVTDVKVEVPNCRTEQNKMEKDGSKKEDILASLDLDQYIKPDWEPPPEVPAEDPGKGLNRKAYYICTMLGEPWTKLPDVTPSQVSVSRMIQHLCTGDLEAELHTYPPFPGVEKNYLRAQIARITANATISPINFYQFDEEEEEEGAMEEDALRESFVENPEYEPVSIFELTDPSLANWVHHASYILPQGRTVWWNPSQKPSGSEEGDKTEEEDEEMVEMDEPEPETGPPLLTPLSEDAEVNGLPPWSTRITSRLIPHYAYALLSSNLWPGAHAVAAGRFFENIYIGWGQKYTGSSFSPQPIPEVFTEFPSGPETTEVEDPTPEEEAAWRAAQAEAAERAARADQEEEEEEEDEAEEEDEGSDDDE</sequence>
<accession>A0A4E0R2N1</accession>
<feature type="region of interest" description="Disordered" evidence="6">
    <location>
        <begin position="1"/>
        <end position="21"/>
    </location>
</feature>
<keyword evidence="2" id="KW-0963">Cytoplasm</keyword>
<protein>
    <submittedName>
        <fullName evidence="7">Radial spoke head protein 4 like protein A</fullName>
    </submittedName>
</protein>